<accession>A0A5C6CIW0</accession>
<dbReference type="PANTHER" id="PTHR35303">
    <property type="entry name" value="OS02G0197800 PROTEIN"/>
    <property type="match status" value="1"/>
</dbReference>
<keyword evidence="2" id="KW-0408">Iron</keyword>
<reference evidence="4 5" key="1">
    <citation type="submission" date="2019-02" db="EMBL/GenBank/DDBJ databases">
        <title>Deep-cultivation of Planctomycetes and their phenomic and genomic characterization uncovers novel biology.</title>
        <authorList>
            <person name="Wiegand S."/>
            <person name="Jogler M."/>
            <person name="Boedeker C."/>
            <person name="Pinto D."/>
            <person name="Vollmers J."/>
            <person name="Rivas-Marin E."/>
            <person name="Kohn T."/>
            <person name="Peeters S.H."/>
            <person name="Heuer A."/>
            <person name="Rast P."/>
            <person name="Oberbeckmann S."/>
            <person name="Bunk B."/>
            <person name="Jeske O."/>
            <person name="Meyerdierks A."/>
            <person name="Storesund J.E."/>
            <person name="Kallscheuer N."/>
            <person name="Luecker S."/>
            <person name="Lage O.M."/>
            <person name="Pohl T."/>
            <person name="Merkel B.J."/>
            <person name="Hornburger P."/>
            <person name="Mueller R.-W."/>
            <person name="Bruemmer F."/>
            <person name="Labrenz M."/>
            <person name="Spormann A.M."/>
            <person name="Op Den Camp H."/>
            <person name="Overmann J."/>
            <person name="Amann R."/>
            <person name="Jetten M.S.M."/>
            <person name="Mascher T."/>
            <person name="Medema M.H."/>
            <person name="Devos D.P."/>
            <person name="Kaster A.-K."/>
            <person name="Ovreas L."/>
            <person name="Rohde M."/>
            <person name="Galperin M.Y."/>
            <person name="Jogler C."/>
        </authorList>
    </citation>
    <scope>NUCLEOTIDE SEQUENCE [LARGE SCALE GENOMIC DNA]</scope>
    <source>
        <strain evidence="4 5">Pla144</strain>
    </source>
</reference>
<organism evidence="4 5">
    <name type="scientific">Bythopirellula polymerisocia</name>
    <dbReference type="NCBI Taxonomy" id="2528003"/>
    <lineage>
        <taxon>Bacteria</taxon>
        <taxon>Pseudomonadati</taxon>
        <taxon>Planctomycetota</taxon>
        <taxon>Planctomycetia</taxon>
        <taxon>Pirellulales</taxon>
        <taxon>Lacipirellulaceae</taxon>
        <taxon>Bythopirellula</taxon>
    </lineage>
</organism>
<dbReference type="GO" id="GO:0046872">
    <property type="term" value="F:metal ion binding"/>
    <property type="evidence" value="ECO:0007669"/>
    <property type="project" value="UniProtKB-KW"/>
</dbReference>
<gene>
    <name evidence="4" type="ORF">Pla144_41590</name>
</gene>
<dbReference type="EMBL" id="SJPS01000007">
    <property type="protein sequence ID" value="TWU22699.1"/>
    <property type="molecule type" value="Genomic_DNA"/>
</dbReference>
<dbReference type="Proteomes" id="UP000318437">
    <property type="component" value="Unassembled WGS sequence"/>
</dbReference>
<keyword evidence="1" id="KW-0479">Metal-binding</keyword>
<evidence type="ECO:0000256" key="2">
    <source>
        <dbReference type="ARBA" id="ARBA00023004"/>
    </source>
</evidence>
<keyword evidence="5" id="KW-1185">Reference proteome</keyword>
<feature type="domain" description="Gamma-butyrobetaine hydroxylase-like N-terminal" evidence="3">
    <location>
        <begin position="14"/>
        <end position="98"/>
    </location>
</feature>
<dbReference type="InterPro" id="IPR038492">
    <property type="entry name" value="GBBH-like_N_sf"/>
</dbReference>
<evidence type="ECO:0000256" key="1">
    <source>
        <dbReference type="ARBA" id="ARBA00022723"/>
    </source>
</evidence>
<evidence type="ECO:0000259" key="3">
    <source>
        <dbReference type="Pfam" id="PF06155"/>
    </source>
</evidence>
<dbReference type="PANTHER" id="PTHR35303:SF5">
    <property type="entry name" value="OS02G0197800 PROTEIN"/>
    <property type="match status" value="1"/>
</dbReference>
<sequence length="111" mass="12399">MIPQPTELKLLNPDTLQIAWNDGLVGRITIRELRENCPCANCIEKRSKPEPIALLPILKAEETQPLRITKMDPQGRYAYAIDFSDGHNTGLFTLDLLRELGEVVGDEGIGE</sequence>
<evidence type="ECO:0000313" key="5">
    <source>
        <dbReference type="Proteomes" id="UP000318437"/>
    </source>
</evidence>
<dbReference type="AlphaFoldDB" id="A0A5C6CIW0"/>
<name>A0A5C6CIW0_9BACT</name>
<dbReference type="OrthoDB" id="9794178at2"/>
<protein>
    <recommendedName>
        <fullName evidence="3">Gamma-butyrobetaine hydroxylase-like N-terminal domain-containing protein</fullName>
    </recommendedName>
</protein>
<dbReference type="RefSeq" id="WP_146452454.1">
    <property type="nucleotide sequence ID" value="NZ_SJPS01000007.1"/>
</dbReference>
<dbReference type="Pfam" id="PF06155">
    <property type="entry name" value="GBBH-like_N"/>
    <property type="match status" value="1"/>
</dbReference>
<comment type="caution">
    <text evidence="4">The sequence shown here is derived from an EMBL/GenBank/DDBJ whole genome shotgun (WGS) entry which is preliminary data.</text>
</comment>
<dbReference type="Gene3D" id="3.30.2020.30">
    <property type="match status" value="1"/>
</dbReference>
<proteinExistence type="predicted"/>
<dbReference type="InterPro" id="IPR010376">
    <property type="entry name" value="GBBH-like_N"/>
</dbReference>
<evidence type="ECO:0000313" key="4">
    <source>
        <dbReference type="EMBL" id="TWU22699.1"/>
    </source>
</evidence>